<dbReference type="SUPFAM" id="SSF53187">
    <property type="entry name" value="Zn-dependent exopeptidases"/>
    <property type="match status" value="1"/>
</dbReference>
<dbReference type="Proteomes" id="UP001597641">
    <property type="component" value="Unassembled WGS sequence"/>
</dbReference>
<dbReference type="Gene3D" id="3.40.630.40">
    <property type="entry name" value="Zn-dependent exopeptidases"/>
    <property type="match status" value="1"/>
</dbReference>
<proteinExistence type="predicted"/>
<protein>
    <submittedName>
        <fullName evidence="1">N-formylglutamate amidohydrolase</fullName>
    </submittedName>
</protein>
<keyword evidence="2" id="KW-1185">Reference proteome</keyword>
<evidence type="ECO:0000313" key="1">
    <source>
        <dbReference type="EMBL" id="MFD2999008.1"/>
    </source>
</evidence>
<dbReference type="Pfam" id="PF05013">
    <property type="entry name" value="FGase"/>
    <property type="match status" value="1"/>
</dbReference>
<dbReference type="InterPro" id="IPR007709">
    <property type="entry name" value="N-FG_amidohydro"/>
</dbReference>
<evidence type="ECO:0000313" key="2">
    <source>
        <dbReference type="Proteomes" id="UP001597641"/>
    </source>
</evidence>
<dbReference type="RefSeq" id="WP_377479772.1">
    <property type="nucleotide sequence ID" value="NZ_JBHUOX010000001.1"/>
</dbReference>
<comment type="caution">
    <text evidence="1">The sequence shown here is derived from an EMBL/GenBank/DDBJ whole genome shotgun (WGS) entry which is preliminary data.</text>
</comment>
<dbReference type="EMBL" id="JBHUOX010000001">
    <property type="protein sequence ID" value="MFD2999008.1"/>
    <property type="molecule type" value="Genomic_DNA"/>
</dbReference>
<accession>A0ABW6BPI0</accession>
<gene>
    <name evidence="1" type="ORF">ACFS7Z_01435</name>
</gene>
<reference evidence="2" key="1">
    <citation type="journal article" date="2019" name="Int. J. Syst. Evol. Microbiol.">
        <title>The Global Catalogue of Microorganisms (GCM) 10K type strain sequencing project: providing services to taxonomists for standard genome sequencing and annotation.</title>
        <authorList>
            <consortium name="The Broad Institute Genomics Platform"/>
            <consortium name="The Broad Institute Genome Sequencing Center for Infectious Disease"/>
            <person name="Wu L."/>
            <person name="Ma J."/>
        </authorList>
    </citation>
    <scope>NUCLEOTIDE SEQUENCE [LARGE SCALE GENOMIC DNA]</scope>
    <source>
        <strain evidence="2">KCTC 23984</strain>
    </source>
</reference>
<organism evidence="1 2">
    <name type="scientific">Pontibacter toksunensis</name>
    <dbReference type="NCBI Taxonomy" id="1332631"/>
    <lineage>
        <taxon>Bacteria</taxon>
        <taxon>Pseudomonadati</taxon>
        <taxon>Bacteroidota</taxon>
        <taxon>Cytophagia</taxon>
        <taxon>Cytophagales</taxon>
        <taxon>Hymenobacteraceae</taxon>
        <taxon>Pontibacter</taxon>
    </lineage>
</organism>
<sequence>MLTFVLTCEHGGNRVPVSYVPLFKGHQDLLASHRGYDIGAKELYEELQDLAEVHYFADTTRLLVELNRSLRSKTLFSSVTDTLPEREKERIIEKHYYPYRQEVERKMKELIMAQKRLLHISVHSFTPVLEGKERQADVGLLFDPARQFEKSFCNKWKSEMQKLQPDLWVRYNYPYLGISDGFPTYLRRIFPEKQYSGIELEINQKFPLGDKMQWYELRRVVKESLQQVLTSYCHS</sequence>
<name>A0ABW6BPI0_9BACT</name>